<organism evidence="3">
    <name type="scientific">Nucleocytoviricota sp</name>
    <dbReference type="NCBI Taxonomy" id="2809609"/>
    <lineage>
        <taxon>Viruses</taxon>
        <taxon>Varidnaviria</taxon>
        <taxon>Bamfordvirae</taxon>
        <taxon>Nucleocytoviricota</taxon>
    </lineage>
</organism>
<dbReference type="GO" id="GO:0008107">
    <property type="term" value="F:galactoside 2-alpha-L-fucosyltransferase activity"/>
    <property type="evidence" value="ECO:0007669"/>
    <property type="project" value="InterPro"/>
</dbReference>
<evidence type="ECO:0000313" key="4">
    <source>
        <dbReference type="EMBL" id="UZT29318.1"/>
    </source>
</evidence>
<keyword evidence="2" id="KW-0808">Transferase</keyword>
<evidence type="ECO:0000313" key="3">
    <source>
        <dbReference type="EMBL" id="UZT28970.1"/>
    </source>
</evidence>
<name>A0A9E8GAV3_9VIRU</name>
<dbReference type="InterPro" id="IPR002516">
    <property type="entry name" value="Glyco_trans_11"/>
</dbReference>
<sequence length="277" mass="33297">MNNNYSIIINGGLGNQLFQIFTLINYCIENSGNYLLPLNLPSWEKKRYTYWDTFFYELRNNIVNNDVINNYDRYIESEFNYNKIPVFLTNKTLQGYYQSELYFKKNFEHICSILKIREKQNIIKKYKKKLENTISLHFRMGDYIGGCSDIIPIIPDIYYINSIKFIIKNKNIINWNIFYANEKVDENIVLQRINNINKHFNNLNFIKISNELTDWEQLIFMSLCENNIIANSTFSWWSAYLNQNKSKVVCYPSLWFGKRKNLNLENLFPTNWNKIFI</sequence>
<dbReference type="GO" id="GO:0005975">
    <property type="term" value="P:carbohydrate metabolic process"/>
    <property type="evidence" value="ECO:0007669"/>
    <property type="project" value="InterPro"/>
</dbReference>
<protein>
    <submittedName>
        <fullName evidence="3">Alpha-1,2-fucosyltransferase</fullName>
    </submittedName>
</protein>
<keyword evidence="1" id="KW-0328">Glycosyltransferase</keyword>
<proteinExistence type="predicted"/>
<dbReference type="EMBL" id="OP765584">
    <property type="protein sequence ID" value="UZT29318.1"/>
    <property type="molecule type" value="Genomic_DNA"/>
</dbReference>
<dbReference type="EMBL" id="OP765507">
    <property type="protein sequence ID" value="UZT28970.1"/>
    <property type="molecule type" value="Genomic_DNA"/>
</dbReference>
<dbReference type="Pfam" id="PF01531">
    <property type="entry name" value="Glyco_transf_11"/>
    <property type="match status" value="1"/>
</dbReference>
<evidence type="ECO:0000256" key="1">
    <source>
        <dbReference type="ARBA" id="ARBA00022676"/>
    </source>
</evidence>
<evidence type="ECO:0000256" key="2">
    <source>
        <dbReference type="ARBA" id="ARBA00022679"/>
    </source>
</evidence>
<reference evidence="3" key="1">
    <citation type="submission" date="2022-10" db="EMBL/GenBank/DDBJ databases">
        <title>Genomics discovery of giant fungal viruses from subsurface oceanic crustal fluids.</title>
        <authorList>
            <person name="Bhattacharjee A.S."/>
            <person name="Schulz F."/>
            <person name="Woyke T."/>
            <person name="Orcutt B.N."/>
            <person name="Matinez Martinez J."/>
        </authorList>
    </citation>
    <scope>NUCLEOTIDE SEQUENCE</scope>
    <source>
        <strain evidence="3">VSAG1.JdFR</strain>
        <strain evidence="4">VSAG8.JdFR</strain>
    </source>
</reference>
<dbReference type="GO" id="GO:0016020">
    <property type="term" value="C:membrane"/>
    <property type="evidence" value="ECO:0007669"/>
    <property type="project" value="InterPro"/>
</dbReference>
<accession>A0A9E8GAV3</accession>
<dbReference type="PANTHER" id="PTHR11927">
    <property type="entry name" value="GALACTOSIDE 2-L-FUCOSYLTRANSFERASE"/>
    <property type="match status" value="1"/>
</dbReference>
<dbReference type="PANTHER" id="PTHR11927:SF9">
    <property type="entry name" value="L-FUCOSYLTRANSFERASE"/>
    <property type="match status" value="1"/>
</dbReference>